<dbReference type="Proteomes" id="UP000727654">
    <property type="component" value="Unassembled WGS sequence"/>
</dbReference>
<dbReference type="EMBL" id="CAJZAI010000026">
    <property type="protein sequence ID" value="CAG9184826.1"/>
    <property type="molecule type" value="Genomic_DNA"/>
</dbReference>
<sequence>MQPDASLLPPSEVLLSPPRFPILTLDEAKLSPALGYLFQRKWIEPYESLVSILWKFQKANALSGTVVANLMGPDIDPYEGIVPELSVVDIDRLHGTLGLPKTTLREALLAPTERRRFAPAFRHCRRCIALGYHSVVHQIETVYRCPAHRDALESACRNCGYEAPYRVNVQLLETPYRCSQCRESYGGNGWRPTEARPMRTGYRKALSRKYVGSALGL</sequence>
<organism evidence="1 2">
    <name type="scientific">Cupriavidus laharis</name>
    <dbReference type="NCBI Taxonomy" id="151654"/>
    <lineage>
        <taxon>Bacteria</taxon>
        <taxon>Pseudomonadati</taxon>
        <taxon>Pseudomonadota</taxon>
        <taxon>Betaproteobacteria</taxon>
        <taxon>Burkholderiales</taxon>
        <taxon>Burkholderiaceae</taxon>
        <taxon>Cupriavidus</taxon>
    </lineage>
</organism>
<dbReference type="RefSeq" id="WP_224082781.1">
    <property type="nucleotide sequence ID" value="NZ_CAJZAI010000026.1"/>
</dbReference>
<reference evidence="1 2" key="1">
    <citation type="submission" date="2021-08" db="EMBL/GenBank/DDBJ databases">
        <authorList>
            <person name="Peeters C."/>
        </authorList>
    </citation>
    <scope>NUCLEOTIDE SEQUENCE [LARGE SCALE GENOMIC DNA]</scope>
    <source>
        <strain evidence="1 2">LMG 23992</strain>
    </source>
</reference>
<evidence type="ECO:0000313" key="1">
    <source>
        <dbReference type="EMBL" id="CAG9184826.1"/>
    </source>
</evidence>
<name>A0ABM8XWP7_9BURK</name>
<proteinExistence type="predicted"/>
<keyword evidence="2" id="KW-1185">Reference proteome</keyword>
<comment type="caution">
    <text evidence="1">The sequence shown here is derived from an EMBL/GenBank/DDBJ whole genome shotgun (WGS) entry which is preliminary data.</text>
</comment>
<evidence type="ECO:0008006" key="3">
    <source>
        <dbReference type="Google" id="ProtNLM"/>
    </source>
</evidence>
<protein>
    <recommendedName>
        <fullName evidence="3">TniQ family protein</fullName>
    </recommendedName>
</protein>
<accession>A0ABM8XWP7</accession>
<evidence type="ECO:0000313" key="2">
    <source>
        <dbReference type="Proteomes" id="UP000727654"/>
    </source>
</evidence>
<gene>
    <name evidence="1" type="ORF">LMG23992_05351</name>
</gene>